<protein>
    <recommendedName>
        <fullName evidence="3">Transcriptional regulator</fullName>
    </recommendedName>
</protein>
<evidence type="ECO:0000313" key="2">
    <source>
        <dbReference type="Proteomes" id="UP001206890"/>
    </source>
</evidence>
<dbReference type="RefSeq" id="WP_070723058.1">
    <property type="nucleotide sequence ID" value="NZ_JAFFGT010000010.1"/>
</dbReference>
<reference evidence="1" key="1">
    <citation type="submission" date="2022-04" db="EMBL/GenBank/DDBJ databases">
        <title>Human microbiome associated bacterial genomes.</title>
        <authorList>
            <person name="Sandstrom S."/>
            <person name="Salamzade R."/>
            <person name="Kalan L.R."/>
        </authorList>
    </citation>
    <scope>NUCLEOTIDE SEQUENCE</scope>
    <source>
        <strain evidence="1">P3-SID1762</strain>
    </source>
</reference>
<proteinExistence type="predicted"/>
<accession>A0AAW5Q9C5</accession>
<evidence type="ECO:0000313" key="1">
    <source>
        <dbReference type="EMBL" id="MCT2117761.1"/>
    </source>
</evidence>
<dbReference type="EMBL" id="JALXTC010000032">
    <property type="protein sequence ID" value="MCT2117761.1"/>
    <property type="molecule type" value="Genomic_DNA"/>
</dbReference>
<sequence length="78" mass="8850">MDEQKIRDYERGIGELDDTEVQALTVQALTDALDYFGARFVPESDRGGVGVRRKFSRTKVRMIDRWESEGGPVAEDDV</sequence>
<name>A0AAW5Q9C5_9ACTN</name>
<comment type="caution">
    <text evidence="1">The sequence shown here is derived from an EMBL/GenBank/DDBJ whole genome shotgun (WGS) entry which is preliminary data.</text>
</comment>
<dbReference type="AlphaFoldDB" id="A0AAW5Q9C5"/>
<gene>
    <name evidence="1" type="ORF">M3D93_08345</name>
</gene>
<evidence type="ECO:0008006" key="3">
    <source>
        <dbReference type="Google" id="ProtNLM"/>
    </source>
</evidence>
<dbReference type="Proteomes" id="UP001206890">
    <property type="component" value="Unassembled WGS sequence"/>
</dbReference>
<organism evidence="1 2">
    <name type="scientific">Dietzia cinnamea</name>
    <dbReference type="NCBI Taxonomy" id="321318"/>
    <lineage>
        <taxon>Bacteria</taxon>
        <taxon>Bacillati</taxon>
        <taxon>Actinomycetota</taxon>
        <taxon>Actinomycetes</taxon>
        <taxon>Mycobacteriales</taxon>
        <taxon>Dietziaceae</taxon>
        <taxon>Dietzia</taxon>
    </lineage>
</organism>